<name>A0A7T7V1Z4_9FLAO</name>
<feature type="transmembrane region" description="Helical" evidence="1">
    <location>
        <begin position="131"/>
        <end position="148"/>
    </location>
</feature>
<dbReference type="OrthoDB" id="1436627at2"/>
<feature type="transmembrane region" description="Helical" evidence="1">
    <location>
        <begin position="194"/>
        <end position="227"/>
    </location>
</feature>
<feature type="transmembrane region" description="Helical" evidence="1">
    <location>
        <begin position="32"/>
        <end position="53"/>
    </location>
</feature>
<organism evidence="2 3">
    <name type="scientific">Elizabethkingia bruuniana</name>
    <dbReference type="NCBI Taxonomy" id="1756149"/>
    <lineage>
        <taxon>Bacteria</taxon>
        <taxon>Pseudomonadati</taxon>
        <taxon>Bacteroidota</taxon>
        <taxon>Flavobacteriia</taxon>
        <taxon>Flavobacteriales</taxon>
        <taxon>Weeksellaceae</taxon>
        <taxon>Elizabethkingia</taxon>
    </lineage>
</organism>
<proteinExistence type="predicted"/>
<sequence length="247" mass="27486">MSEFEEFDSSAKQPQRDFGDILSHAFNLYKGIIGYAIVVTLLIMAVSYFLSFLTGGWSKMVTMSQSSGYGYNADAYREMYTSGPVLWWAGSSTLFFILVSPIIIGIIYMMHKKNSGQVLDFSDLFIGFKQNTVNIMLYSLIYVIVATISTNLCYLPAVFIMPLFFLGYPILLFENAGAIEAISKSFNIVKENYGAFLLLNLVAFIISGLGIIACCIGIVVTAFFYYAAMYSAYIAYKGVPKQLTHTT</sequence>
<dbReference type="KEGG" id="egm:AYC65_17235"/>
<keyword evidence="1" id="KW-0472">Membrane</keyword>
<feature type="transmembrane region" description="Helical" evidence="1">
    <location>
        <begin position="154"/>
        <end position="173"/>
    </location>
</feature>
<evidence type="ECO:0000256" key="1">
    <source>
        <dbReference type="SAM" id="Phobius"/>
    </source>
</evidence>
<dbReference type="RefSeq" id="WP_034870821.1">
    <property type="nucleotide sequence ID" value="NZ_CAJJUP010000003.1"/>
</dbReference>
<dbReference type="Proteomes" id="UP000595426">
    <property type="component" value="Chromosome"/>
</dbReference>
<evidence type="ECO:0008006" key="4">
    <source>
        <dbReference type="Google" id="ProtNLM"/>
    </source>
</evidence>
<feature type="transmembrane region" description="Helical" evidence="1">
    <location>
        <begin position="85"/>
        <end position="110"/>
    </location>
</feature>
<accession>A0A7T7V1Z4</accession>
<protein>
    <recommendedName>
        <fullName evidence="4">Beta-carotene 15,15'-monooxygenase</fullName>
    </recommendedName>
</protein>
<evidence type="ECO:0000313" key="2">
    <source>
        <dbReference type="EMBL" id="QQN60367.1"/>
    </source>
</evidence>
<evidence type="ECO:0000313" key="3">
    <source>
        <dbReference type="Proteomes" id="UP000595426"/>
    </source>
</evidence>
<keyword evidence="3" id="KW-1185">Reference proteome</keyword>
<dbReference type="EMBL" id="CP067018">
    <property type="protein sequence ID" value="QQN60367.1"/>
    <property type="molecule type" value="Genomic_DNA"/>
</dbReference>
<gene>
    <name evidence="2" type="ORF">I6H88_07250</name>
</gene>
<dbReference type="GeneID" id="93134664"/>
<reference evidence="2 3" key="1">
    <citation type="submission" date="2020-12" db="EMBL/GenBank/DDBJ databases">
        <title>FDA dAtabase for Regulatory Grade micrObial Sequences (FDA-ARGOS): Supporting development and validation of Infectious Disease Dx tests.</title>
        <authorList>
            <person name="Kerrigan L."/>
            <person name="Long C."/>
            <person name="Tallon L."/>
            <person name="Sadzewicz L."/>
            <person name="Zhao X."/>
            <person name="Boylan J."/>
            <person name="Ott S."/>
            <person name="Bowen H."/>
            <person name="Vavikolanu K."/>
            <person name="Mehta A."/>
            <person name="Aluvathingal J."/>
            <person name="Nadendla S."/>
            <person name="Yan Y."/>
            <person name="Sichtig H."/>
        </authorList>
    </citation>
    <scope>NUCLEOTIDE SEQUENCE [LARGE SCALE GENOMIC DNA]</scope>
    <source>
        <strain evidence="2 3">FDAARGOS_1031</strain>
    </source>
</reference>
<dbReference type="AlphaFoldDB" id="A0A7T7V1Z4"/>
<keyword evidence="1" id="KW-0812">Transmembrane</keyword>
<keyword evidence="1" id="KW-1133">Transmembrane helix</keyword>